<evidence type="ECO:0000256" key="1">
    <source>
        <dbReference type="SAM" id="SignalP"/>
    </source>
</evidence>
<evidence type="ECO:0000313" key="3">
    <source>
        <dbReference type="Proteomes" id="UP001139450"/>
    </source>
</evidence>
<organism evidence="2 3">
    <name type="scientific">Mucilaginibacter straminoryzae</name>
    <dbReference type="NCBI Taxonomy" id="2932774"/>
    <lineage>
        <taxon>Bacteria</taxon>
        <taxon>Pseudomonadati</taxon>
        <taxon>Bacteroidota</taxon>
        <taxon>Sphingobacteriia</taxon>
        <taxon>Sphingobacteriales</taxon>
        <taxon>Sphingobacteriaceae</taxon>
        <taxon>Mucilaginibacter</taxon>
    </lineage>
</organism>
<dbReference type="AlphaFoldDB" id="A0A9X1X6D2"/>
<name>A0A9X1X6D2_9SPHI</name>
<dbReference type="EMBL" id="JALJEJ010000014">
    <property type="protein sequence ID" value="MCJ8211927.1"/>
    <property type="molecule type" value="Genomic_DNA"/>
</dbReference>
<comment type="caution">
    <text evidence="2">The sequence shown here is derived from an EMBL/GenBank/DDBJ whole genome shotgun (WGS) entry which is preliminary data.</text>
</comment>
<dbReference type="RefSeq" id="WP_245133001.1">
    <property type="nucleotide sequence ID" value="NZ_JALJEJ010000014.1"/>
</dbReference>
<proteinExistence type="predicted"/>
<feature type="signal peptide" evidence="1">
    <location>
        <begin position="1"/>
        <end position="20"/>
    </location>
</feature>
<reference evidence="2" key="1">
    <citation type="submission" date="2022-04" db="EMBL/GenBank/DDBJ databases">
        <title>Mucilaginibacter sp. RS28 isolated from freshwater.</title>
        <authorList>
            <person name="Ko S.-R."/>
        </authorList>
    </citation>
    <scope>NUCLEOTIDE SEQUENCE</scope>
    <source>
        <strain evidence="2">RS28</strain>
    </source>
</reference>
<evidence type="ECO:0000313" key="2">
    <source>
        <dbReference type="EMBL" id="MCJ8211927.1"/>
    </source>
</evidence>
<feature type="chain" id="PRO_5041000840" description="Lipocalin-like domain-containing protein" evidence="1">
    <location>
        <begin position="21"/>
        <end position="106"/>
    </location>
</feature>
<dbReference type="PROSITE" id="PS51257">
    <property type="entry name" value="PROKAR_LIPOPROTEIN"/>
    <property type="match status" value="1"/>
</dbReference>
<keyword evidence="1" id="KW-0732">Signal</keyword>
<gene>
    <name evidence="2" type="ORF">MUY27_19570</name>
</gene>
<dbReference type="Proteomes" id="UP001139450">
    <property type="component" value="Unassembled WGS sequence"/>
</dbReference>
<accession>A0A9X1X6D2</accession>
<sequence>MKNLALFTIHLTCAGILAGAACSTNNKKTRLKGDWQSAKMATRLKITERQFAMGKGLVKDYYLKGGTICTSTDSNLSNTLFVIQQLNDRSRLQLLAPDFVAMAFVR</sequence>
<evidence type="ECO:0008006" key="4">
    <source>
        <dbReference type="Google" id="ProtNLM"/>
    </source>
</evidence>
<keyword evidence="3" id="KW-1185">Reference proteome</keyword>
<protein>
    <recommendedName>
        <fullName evidence="4">Lipocalin-like domain-containing protein</fullName>
    </recommendedName>
</protein>